<dbReference type="InterPro" id="IPR009057">
    <property type="entry name" value="Homeodomain-like_sf"/>
</dbReference>
<dbReference type="GO" id="GO:0000978">
    <property type="term" value="F:RNA polymerase II cis-regulatory region sequence-specific DNA binding"/>
    <property type="evidence" value="ECO:0007669"/>
    <property type="project" value="TreeGrafter"/>
</dbReference>
<dbReference type="EMBL" id="AUSU01007930">
    <property type="protein sequence ID" value="EPS59970.1"/>
    <property type="molecule type" value="Genomic_DNA"/>
</dbReference>
<evidence type="ECO:0000256" key="1">
    <source>
        <dbReference type="ARBA" id="ARBA00004123"/>
    </source>
</evidence>
<dbReference type="Gene3D" id="1.10.10.60">
    <property type="entry name" value="Homeodomain-like"/>
    <property type="match status" value="1"/>
</dbReference>
<comment type="subcellular location">
    <subcellularLocation>
        <location evidence="1">Nucleus</location>
    </subcellularLocation>
</comment>
<name>S8BZH7_9LAMI</name>
<dbReference type="PROSITE" id="PS51294">
    <property type="entry name" value="HTH_MYB"/>
    <property type="match status" value="1"/>
</dbReference>
<evidence type="ECO:0000256" key="2">
    <source>
        <dbReference type="ARBA" id="ARBA00023242"/>
    </source>
</evidence>
<feature type="domain" description="Myb-like" evidence="4">
    <location>
        <begin position="27"/>
        <end position="77"/>
    </location>
</feature>
<dbReference type="InterPro" id="IPR017930">
    <property type="entry name" value="Myb_dom"/>
</dbReference>
<dbReference type="GO" id="GO:0000981">
    <property type="term" value="F:DNA-binding transcription factor activity, RNA polymerase II-specific"/>
    <property type="evidence" value="ECO:0007669"/>
    <property type="project" value="TreeGrafter"/>
</dbReference>
<evidence type="ECO:0000259" key="5">
    <source>
        <dbReference type="PROSITE" id="PS51294"/>
    </source>
</evidence>
<feature type="compositionally biased region" description="Basic and acidic residues" evidence="3">
    <location>
        <begin position="127"/>
        <end position="139"/>
    </location>
</feature>
<protein>
    <submittedName>
        <fullName evidence="6">Uncharacterized protein</fullName>
    </submittedName>
</protein>
<feature type="compositionally biased region" description="Low complexity" evidence="3">
    <location>
        <begin position="175"/>
        <end position="188"/>
    </location>
</feature>
<dbReference type="InterPro" id="IPR050560">
    <property type="entry name" value="MYB_TF"/>
</dbReference>
<dbReference type="PROSITE" id="PS50090">
    <property type="entry name" value="MYB_LIKE"/>
    <property type="match status" value="1"/>
</dbReference>
<dbReference type="Pfam" id="PF00249">
    <property type="entry name" value="Myb_DNA-binding"/>
    <property type="match status" value="1"/>
</dbReference>
<evidence type="ECO:0000256" key="3">
    <source>
        <dbReference type="SAM" id="MobiDB-lite"/>
    </source>
</evidence>
<dbReference type="OrthoDB" id="2143914at2759"/>
<keyword evidence="7" id="KW-1185">Reference proteome</keyword>
<comment type="caution">
    <text evidence="6">The sequence shown here is derived from an EMBL/GenBank/DDBJ whole genome shotgun (WGS) entry which is preliminary data.</text>
</comment>
<feature type="domain" description="HTH myb-type" evidence="5">
    <location>
        <begin position="27"/>
        <end position="81"/>
    </location>
</feature>
<feature type="compositionally biased region" description="Acidic residues" evidence="3">
    <location>
        <begin position="225"/>
        <end position="235"/>
    </location>
</feature>
<evidence type="ECO:0000313" key="7">
    <source>
        <dbReference type="Proteomes" id="UP000015453"/>
    </source>
</evidence>
<dbReference type="SUPFAM" id="SSF46689">
    <property type="entry name" value="Homeodomain-like"/>
    <property type="match status" value="1"/>
</dbReference>
<feature type="region of interest" description="Disordered" evidence="3">
    <location>
        <begin position="94"/>
        <end position="139"/>
    </location>
</feature>
<accession>S8BZH7</accession>
<reference evidence="6 7" key="1">
    <citation type="journal article" date="2013" name="BMC Genomics">
        <title>The miniature genome of a carnivorous plant Genlisea aurea contains a low number of genes and short non-coding sequences.</title>
        <authorList>
            <person name="Leushkin E.V."/>
            <person name="Sutormin R.A."/>
            <person name="Nabieva E.R."/>
            <person name="Penin A.A."/>
            <person name="Kondrashov A.S."/>
            <person name="Logacheva M.D."/>
        </authorList>
    </citation>
    <scope>NUCLEOTIDE SEQUENCE [LARGE SCALE GENOMIC DNA]</scope>
</reference>
<feature type="region of interest" description="Disordered" evidence="3">
    <location>
        <begin position="166"/>
        <end position="235"/>
    </location>
</feature>
<dbReference type="PANTHER" id="PTHR45614">
    <property type="entry name" value="MYB PROTEIN-RELATED"/>
    <property type="match status" value="1"/>
</dbReference>
<feature type="compositionally biased region" description="Low complexity" evidence="3">
    <location>
        <begin position="111"/>
        <end position="126"/>
    </location>
</feature>
<dbReference type="InterPro" id="IPR001005">
    <property type="entry name" value="SANT/Myb"/>
</dbReference>
<proteinExistence type="predicted"/>
<gene>
    <name evidence="6" type="ORF">M569_14835</name>
</gene>
<keyword evidence="2" id="KW-0539">Nucleus</keyword>
<sequence length="285" mass="32066">METSNHALGLFHLRVYNQLRIWHNHLDPSIKKGAWTQEEDEILAQYHKKLGNKWAEIAKFLPGRTDNGIKNHWHCSLKKRLDLNLPCFPAEDDRGSRHNIPGRLKQCPQRSSSSLVEYSTSSSVPSFRDDGASHSDSSKKYAAYHPYPSLGHYFNGMKNLMKKYDGSNSSPVDTGLSLSLSGSNKSGGEASKRRRVDGEMSFAVKQESLDDVQTRQQQNSHLDPTDDDDDDDDDLSLSISVKVCSPESVARDSTLSCSNVGVERRLEHEFDLEFWDSSTHDAPDL</sequence>
<dbReference type="CDD" id="cd00167">
    <property type="entry name" value="SANT"/>
    <property type="match status" value="1"/>
</dbReference>
<evidence type="ECO:0000259" key="4">
    <source>
        <dbReference type="PROSITE" id="PS50090"/>
    </source>
</evidence>
<dbReference type="PANTHER" id="PTHR45614:SF252">
    <property type="entry name" value="TRANSCRIPTION FACTOR MYB3R-2-LIKE"/>
    <property type="match status" value="1"/>
</dbReference>
<dbReference type="Proteomes" id="UP000015453">
    <property type="component" value="Unassembled WGS sequence"/>
</dbReference>
<dbReference type="AlphaFoldDB" id="S8BZH7"/>
<organism evidence="6 7">
    <name type="scientific">Genlisea aurea</name>
    <dbReference type="NCBI Taxonomy" id="192259"/>
    <lineage>
        <taxon>Eukaryota</taxon>
        <taxon>Viridiplantae</taxon>
        <taxon>Streptophyta</taxon>
        <taxon>Embryophyta</taxon>
        <taxon>Tracheophyta</taxon>
        <taxon>Spermatophyta</taxon>
        <taxon>Magnoliopsida</taxon>
        <taxon>eudicotyledons</taxon>
        <taxon>Gunneridae</taxon>
        <taxon>Pentapetalae</taxon>
        <taxon>asterids</taxon>
        <taxon>lamiids</taxon>
        <taxon>Lamiales</taxon>
        <taxon>Lentibulariaceae</taxon>
        <taxon>Genlisea</taxon>
    </lineage>
</organism>
<evidence type="ECO:0000313" key="6">
    <source>
        <dbReference type="EMBL" id="EPS59970.1"/>
    </source>
</evidence>
<dbReference type="SMART" id="SM00717">
    <property type="entry name" value="SANT"/>
    <property type="match status" value="1"/>
</dbReference>
<dbReference type="GO" id="GO:0005634">
    <property type="term" value="C:nucleus"/>
    <property type="evidence" value="ECO:0007669"/>
    <property type="project" value="UniProtKB-SubCell"/>
</dbReference>